<dbReference type="Proteomes" id="UP000579250">
    <property type="component" value="Unassembled WGS sequence"/>
</dbReference>
<reference evidence="10 11" key="1">
    <citation type="submission" date="2020-04" db="EMBL/GenBank/DDBJ databases">
        <title>MicrobeNet Type strains.</title>
        <authorList>
            <person name="Nicholson A.C."/>
        </authorList>
    </citation>
    <scope>NUCLEOTIDE SEQUENCE [LARGE SCALE GENOMIC DNA]</scope>
    <source>
        <strain evidence="10 11">ATCC BAA-277</strain>
    </source>
</reference>
<dbReference type="PANTHER" id="PTHR42718:SF46">
    <property type="entry name" value="BLR6921 PROTEIN"/>
    <property type="match status" value="1"/>
</dbReference>
<dbReference type="PRINTS" id="PR01036">
    <property type="entry name" value="TCRTETB"/>
</dbReference>
<comment type="caution">
    <text evidence="10">The sequence shown here is derived from an EMBL/GenBank/DDBJ whole genome shotgun (WGS) entry which is preliminary data.</text>
</comment>
<feature type="transmembrane region" description="Helical" evidence="8">
    <location>
        <begin position="73"/>
        <end position="100"/>
    </location>
</feature>
<evidence type="ECO:0000256" key="7">
    <source>
        <dbReference type="SAM" id="MobiDB-lite"/>
    </source>
</evidence>
<dbReference type="PANTHER" id="PTHR42718">
    <property type="entry name" value="MAJOR FACILITATOR SUPERFAMILY MULTIDRUG TRANSPORTER MFSC"/>
    <property type="match status" value="1"/>
</dbReference>
<comment type="subcellular location">
    <subcellularLocation>
        <location evidence="1">Cell membrane</location>
        <topology evidence="1">Multi-pass membrane protein</topology>
    </subcellularLocation>
</comment>
<keyword evidence="11" id="KW-1185">Reference proteome</keyword>
<evidence type="ECO:0000259" key="9">
    <source>
        <dbReference type="PROSITE" id="PS50850"/>
    </source>
</evidence>
<dbReference type="PROSITE" id="PS50850">
    <property type="entry name" value="MFS"/>
    <property type="match status" value="1"/>
</dbReference>
<keyword evidence="3" id="KW-1003">Cell membrane</keyword>
<dbReference type="SUPFAM" id="SSF103473">
    <property type="entry name" value="MFS general substrate transporter"/>
    <property type="match status" value="1"/>
</dbReference>
<feature type="compositionally biased region" description="Low complexity" evidence="7">
    <location>
        <begin position="523"/>
        <end position="535"/>
    </location>
</feature>
<accession>A0A846YZN6</accession>
<dbReference type="Pfam" id="PF07690">
    <property type="entry name" value="MFS_1"/>
    <property type="match status" value="1"/>
</dbReference>
<dbReference type="Gene3D" id="1.20.1250.20">
    <property type="entry name" value="MFS general substrate transporter like domains"/>
    <property type="match status" value="1"/>
</dbReference>
<evidence type="ECO:0000256" key="3">
    <source>
        <dbReference type="ARBA" id="ARBA00022475"/>
    </source>
</evidence>
<evidence type="ECO:0000313" key="10">
    <source>
        <dbReference type="EMBL" id="NKZ04262.1"/>
    </source>
</evidence>
<dbReference type="EMBL" id="JAAXPI010000011">
    <property type="protein sequence ID" value="NKZ04262.1"/>
    <property type="molecule type" value="Genomic_DNA"/>
</dbReference>
<gene>
    <name evidence="10" type="ORF">HGB48_10920</name>
</gene>
<dbReference type="InterPro" id="IPR036259">
    <property type="entry name" value="MFS_trans_sf"/>
</dbReference>
<organism evidence="10 11">
    <name type="scientific">Actinomadura latina</name>
    <dbReference type="NCBI Taxonomy" id="163603"/>
    <lineage>
        <taxon>Bacteria</taxon>
        <taxon>Bacillati</taxon>
        <taxon>Actinomycetota</taxon>
        <taxon>Actinomycetes</taxon>
        <taxon>Streptosporangiales</taxon>
        <taxon>Thermomonosporaceae</taxon>
        <taxon>Actinomadura</taxon>
    </lineage>
</organism>
<dbReference type="AlphaFoldDB" id="A0A846YZN6"/>
<evidence type="ECO:0000256" key="1">
    <source>
        <dbReference type="ARBA" id="ARBA00004651"/>
    </source>
</evidence>
<dbReference type="CDD" id="cd17321">
    <property type="entry name" value="MFS_MMR_MDR_like"/>
    <property type="match status" value="1"/>
</dbReference>
<keyword evidence="4 8" id="KW-0812">Transmembrane</keyword>
<feature type="transmembrane region" description="Helical" evidence="8">
    <location>
        <begin position="232"/>
        <end position="252"/>
    </location>
</feature>
<dbReference type="InterPro" id="IPR011701">
    <property type="entry name" value="MFS"/>
</dbReference>
<evidence type="ECO:0000256" key="8">
    <source>
        <dbReference type="SAM" id="Phobius"/>
    </source>
</evidence>
<feature type="transmembrane region" description="Helical" evidence="8">
    <location>
        <begin position="417"/>
        <end position="435"/>
    </location>
</feature>
<feature type="region of interest" description="Disordered" evidence="7">
    <location>
        <begin position="519"/>
        <end position="558"/>
    </location>
</feature>
<dbReference type="InterPro" id="IPR020846">
    <property type="entry name" value="MFS_dom"/>
</dbReference>
<evidence type="ECO:0000256" key="2">
    <source>
        <dbReference type="ARBA" id="ARBA00022448"/>
    </source>
</evidence>
<feature type="transmembrane region" description="Helical" evidence="8">
    <location>
        <begin position="341"/>
        <end position="360"/>
    </location>
</feature>
<evidence type="ECO:0000256" key="6">
    <source>
        <dbReference type="ARBA" id="ARBA00023136"/>
    </source>
</evidence>
<feature type="transmembrane region" description="Helical" evidence="8">
    <location>
        <begin position="130"/>
        <end position="153"/>
    </location>
</feature>
<feature type="transmembrane region" description="Helical" evidence="8">
    <location>
        <begin position="279"/>
        <end position="300"/>
    </location>
</feature>
<sequence length="558" mass="57114">MGRWAPLIALATAQFVMVLDQSVMNVSISTLVDDFDTTVPAIQTVITLYCLVMAMFMLTGAKIGDIIGRRRAFVTGLVVYACGSALTAAAPTLAVLALGWSMLEGIGAALVLPALVALVADNFTGHERAAAYAVIGGVAGAGIAVGPILGGWATTELTWRVIFVGEVVLVALVLLAARLLAEPARSRPAPRLDLVGTVLSACGVGTIVLGTLQSSSWGWVRPKDAPVEPFGLSPTLFVIAAGGTLLWGFTAWQRHRERATGDPLLHLGLLRSPPLRAGLIGLFAQNLILMGVFFVMPLYLQLVLGLNALETGVRMLPVSVMMFIAAAAGSRLSSRFSVRAIVRTGLVLTGGAVLALMAAVRPDLAGPAFAISMGVLGTGMGLMVSQLGNLVQSSVGSSGRAEAGGLQYTGQQLGSSLGIALIGAIVLAGLTGVFVSKVGQDERVSAQVAEQVGVAAGTGVDFVATGQIEAAARKAGLDEATAGALVDNYGEAQLLSLKAGLLATALLVLGSLAFTRDLPRTPSAPGDGPADPAGAGRTGREPVDGRSRSPTWLPDDNA</sequence>
<proteinExistence type="predicted"/>
<dbReference type="GO" id="GO:0005886">
    <property type="term" value="C:plasma membrane"/>
    <property type="evidence" value="ECO:0007669"/>
    <property type="project" value="UniProtKB-SubCell"/>
</dbReference>
<feature type="transmembrane region" description="Helical" evidence="8">
    <location>
        <begin position="312"/>
        <end position="329"/>
    </location>
</feature>
<protein>
    <submittedName>
        <fullName evidence="10">MFS transporter</fullName>
    </submittedName>
</protein>
<feature type="transmembrane region" description="Helical" evidence="8">
    <location>
        <begin position="41"/>
        <end position="61"/>
    </location>
</feature>
<dbReference type="Gene3D" id="1.20.1720.10">
    <property type="entry name" value="Multidrug resistance protein D"/>
    <property type="match status" value="1"/>
</dbReference>
<evidence type="ECO:0000256" key="4">
    <source>
        <dbReference type="ARBA" id="ARBA00022692"/>
    </source>
</evidence>
<dbReference type="RefSeq" id="WP_083946865.1">
    <property type="nucleotide sequence ID" value="NZ_JAAXPI010000011.1"/>
</dbReference>
<evidence type="ECO:0000256" key="5">
    <source>
        <dbReference type="ARBA" id="ARBA00022989"/>
    </source>
</evidence>
<dbReference type="GO" id="GO:0022857">
    <property type="term" value="F:transmembrane transporter activity"/>
    <property type="evidence" value="ECO:0007669"/>
    <property type="project" value="InterPro"/>
</dbReference>
<feature type="compositionally biased region" description="Basic and acidic residues" evidence="7">
    <location>
        <begin position="538"/>
        <end position="547"/>
    </location>
</feature>
<feature type="transmembrane region" description="Helical" evidence="8">
    <location>
        <begin position="495"/>
        <end position="514"/>
    </location>
</feature>
<keyword evidence="2" id="KW-0813">Transport</keyword>
<feature type="domain" description="Major facilitator superfamily (MFS) profile" evidence="9">
    <location>
        <begin position="6"/>
        <end position="522"/>
    </location>
</feature>
<name>A0A846YZN6_9ACTN</name>
<feature type="transmembrane region" description="Helical" evidence="8">
    <location>
        <begin position="192"/>
        <end position="212"/>
    </location>
</feature>
<keyword evidence="5 8" id="KW-1133">Transmembrane helix</keyword>
<keyword evidence="6 8" id="KW-0472">Membrane</keyword>
<feature type="transmembrane region" description="Helical" evidence="8">
    <location>
        <begin position="106"/>
        <end position="123"/>
    </location>
</feature>
<evidence type="ECO:0000313" key="11">
    <source>
        <dbReference type="Proteomes" id="UP000579250"/>
    </source>
</evidence>
<feature type="transmembrane region" description="Helical" evidence="8">
    <location>
        <begin position="366"/>
        <end position="384"/>
    </location>
</feature>
<feature type="transmembrane region" description="Helical" evidence="8">
    <location>
        <begin position="159"/>
        <end position="180"/>
    </location>
</feature>